<dbReference type="InterPro" id="IPR033756">
    <property type="entry name" value="YlxH/NBP35"/>
</dbReference>
<dbReference type="AlphaFoldDB" id="X1GF52"/>
<evidence type="ECO:0000313" key="4">
    <source>
        <dbReference type="EMBL" id="GAH31658.1"/>
    </source>
</evidence>
<dbReference type="SUPFAM" id="SSF54862">
    <property type="entry name" value="4Fe-4S ferredoxins"/>
    <property type="match status" value="1"/>
</dbReference>
<dbReference type="InterPro" id="IPR027417">
    <property type="entry name" value="P-loop_NTPase"/>
</dbReference>
<dbReference type="Pfam" id="PF10609">
    <property type="entry name" value="ParA"/>
    <property type="match status" value="1"/>
</dbReference>
<feature type="non-terminal residue" evidence="4">
    <location>
        <position position="130"/>
    </location>
</feature>
<comment type="caution">
    <text evidence="4">The sequence shown here is derived from an EMBL/GenBank/DDBJ whole genome shotgun (WGS) entry which is preliminary data.</text>
</comment>
<feature type="domain" description="4Fe-4S ferredoxin-type" evidence="3">
    <location>
        <begin position="57"/>
        <end position="86"/>
    </location>
</feature>
<dbReference type="PANTHER" id="PTHR43063">
    <property type="entry name" value="4FE-4S CLUSTER CONTAINING PARA FAMILY ATPASE PROTEIN"/>
    <property type="match status" value="1"/>
</dbReference>
<dbReference type="SUPFAM" id="SSF52540">
    <property type="entry name" value="P-loop containing nucleoside triphosphate hydrolases"/>
    <property type="match status" value="1"/>
</dbReference>
<keyword evidence="1" id="KW-0547">Nucleotide-binding</keyword>
<reference evidence="4" key="1">
    <citation type="journal article" date="2014" name="Front. Microbiol.">
        <title>High frequency of phylogenetically diverse reductive dehalogenase-homologous genes in deep subseafloor sedimentary metagenomes.</title>
        <authorList>
            <person name="Kawai M."/>
            <person name="Futagami T."/>
            <person name="Toyoda A."/>
            <person name="Takaki Y."/>
            <person name="Nishi S."/>
            <person name="Hori S."/>
            <person name="Arai W."/>
            <person name="Tsubouchi T."/>
            <person name="Morono Y."/>
            <person name="Uchiyama I."/>
            <person name="Ito T."/>
            <person name="Fujiyama A."/>
            <person name="Inagaki F."/>
            <person name="Takami H."/>
        </authorList>
    </citation>
    <scope>NUCLEOTIDE SEQUENCE</scope>
    <source>
        <strain evidence="4">Expedition CK06-06</strain>
    </source>
</reference>
<dbReference type="EMBL" id="BARU01011548">
    <property type="protein sequence ID" value="GAH31658.1"/>
    <property type="molecule type" value="Genomic_DNA"/>
</dbReference>
<organism evidence="4">
    <name type="scientific">marine sediment metagenome</name>
    <dbReference type="NCBI Taxonomy" id="412755"/>
    <lineage>
        <taxon>unclassified sequences</taxon>
        <taxon>metagenomes</taxon>
        <taxon>ecological metagenomes</taxon>
    </lineage>
</organism>
<dbReference type="PROSITE" id="PS00198">
    <property type="entry name" value="4FE4S_FER_1"/>
    <property type="match status" value="2"/>
</dbReference>
<keyword evidence="2" id="KW-0067">ATP-binding</keyword>
<sequence>MRIAVASGKGGTGKTLIATSLALSLEGAHLLDADVEEPNCSLFLDLDIKKIATATVPIPDIDTDLCTLCGKCSDSCEYNALANLPGQILLFDKICHGCGVCSFVCPENAITEVDKPLGYIFEGKNDHLTF</sequence>
<evidence type="ECO:0000256" key="1">
    <source>
        <dbReference type="ARBA" id="ARBA00022741"/>
    </source>
</evidence>
<proteinExistence type="predicted"/>
<gene>
    <name evidence="4" type="ORF">S03H2_21641</name>
</gene>
<dbReference type="PROSITE" id="PS51379">
    <property type="entry name" value="4FE4S_FER_2"/>
    <property type="match status" value="2"/>
</dbReference>
<dbReference type="InterPro" id="IPR017896">
    <property type="entry name" value="4Fe4S_Fe-S-bd"/>
</dbReference>
<dbReference type="Gene3D" id="3.30.70.20">
    <property type="match status" value="1"/>
</dbReference>
<evidence type="ECO:0000256" key="2">
    <source>
        <dbReference type="ARBA" id="ARBA00022840"/>
    </source>
</evidence>
<dbReference type="Gene3D" id="3.40.50.300">
    <property type="entry name" value="P-loop containing nucleotide triphosphate hydrolases"/>
    <property type="match status" value="1"/>
</dbReference>
<evidence type="ECO:0000259" key="3">
    <source>
        <dbReference type="PROSITE" id="PS51379"/>
    </source>
</evidence>
<protein>
    <recommendedName>
        <fullName evidence="3">4Fe-4S ferredoxin-type domain-containing protein</fullName>
    </recommendedName>
</protein>
<dbReference type="Pfam" id="PF00037">
    <property type="entry name" value="Fer4"/>
    <property type="match status" value="2"/>
</dbReference>
<dbReference type="PANTHER" id="PTHR43063:SF1">
    <property type="entry name" value="4FE-4S CLUSTER CONTAINING PARA FAMILY ATPASE PROTEIN"/>
    <property type="match status" value="1"/>
</dbReference>
<accession>X1GF52</accession>
<dbReference type="InterPro" id="IPR017900">
    <property type="entry name" value="4Fe4S_Fe_S_CS"/>
</dbReference>
<name>X1GF52_9ZZZZ</name>
<dbReference type="GO" id="GO:0005524">
    <property type="term" value="F:ATP binding"/>
    <property type="evidence" value="ECO:0007669"/>
    <property type="project" value="UniProtKB-KW"/>
</dbReference>
<feature type="domain" description="4Fe-4S ferredoxin-type" evidence="3">
    <location>
        <begin position="87"/>
        <end position="115"/>
    </location>
</feature>